<feature type="compositionally biased region" description="Basic and acidic residues" evidence="1">
    <location>
        <begin position="427"/>
        <end position="441"/>
    </location>
</feature>
<feature type="transmembrane region" description="Helical" evidence="2">
    <location>
        <begin position="223"/>
        <end position="244"/>
    </location>
</feature>
<protein>
    <submittedName>
        <fullName evidence="3">Uncharacterized protein</fullName>
    </submittedName>
</protein>
<feature type="compositionally biased region" description="Basic residues" evidence="1">
    <location>
        <begin position="450"/>
        <end position="472"/>
    </location>
</feature>
<accession>A0A6C0HGR9</accession>
<keyword evidence="2" id="KW-1133">Transmembrane helix</keyword>
<proteinExistence type="predicted"/>
<dbReference type="EMBL" id="MN739946">
    <property type="protein sequence ID" value="QHT79223.1"/>
    <property type="molecule type" value="Genomic_DNA"/>
</dbReference>
<name>A0A6C0HGR9_9ZZZZ</name>
<evidence type="ECO:0000256" key="2">
    <source>
        <dbReference type="SAM" id="Phobius"/>
    </source>
</evidence>
<evidence type="ECO:0000313" key="3">
    <source>
        <dbReference type="EMBL" id="QHT79223.1"/>
    </source>
</evidence>
<reference evidence="3" key="1">
    <citation type="journal article" date="2020" name="Nature">
        <title>Giant virus diversity and host interactions through global metagenomics.</title>
        <authorList>
            <person name="Schulz F."/>
            <person name="Roux S."/>
            <person name="Paez-Espino D."/>
            <person name="Jungbluth S."/>
            <person name="Walsh D.A."/>
            <person name="Denef V.J."/>
            <person name="McMahon K.D."/>
            <person name="Konstantinidis K.T."/>
            <person name="Eloe-Fadrosh E.A."/>
            <person name="Kyrpides N.C."/>
            <person name="Woyke T."/>
        </authorList>
    </citation>
    <scope>NUCLEOTIDE SEQUENCE</scope>
    <source>
        <strain evidence="3">GVMAG-M-3300023179-99</strain>
    </source>
</reference>
<feature type="compositionally biased region" description="Polar residues" evidence="1">
    <location>
        <begin position="117"/>
        <end position="135"/>
    </location>
</feature>
<keyword evidence="2" id="KW-0472">Membrane</keyword>
<feature type="region of interest" description="Disordered" evidence="1">
    <location>
        <begin position="400"/>
        <end position="472"/>
    </location>
</feature>
<dbReference type="AlphaFoldDB" id="A0A6C0HGR9"/>
<sequence length="472" mass="53509">MVWVYDDPVKDPYEKKMYKILFKLFRNKDVAHRGARNLGLFKFMSHNKFESPSELRRNILLHDKPLFKPGDAKAVWEFFRQKGGALTKDQLRQINEDGLKQLAEQEPVQQEAEEVQGSYQNAEPSTEEPTQAEDTSGSAYDAIVNRWLKFWFALTPTFLQDPINMISPFLYPLKTLESIPVYGDTLALAVDVVAQMNKNASKMAQMYTPMMMGFLPIPEASTVGIIVGYMISTIFIFFNMIIFTTRHHFGEAFKQSLALIPFVGMALENFADSGDGLLGRYGKARLRIIDQLNESGIFSWLGWLITWTTVDPFYQGDPEEDAEWLKGMASEHLNKARAYGSELYNNVQENLNNPEKRAETMASLKQRAQELKEHALQSVEQVKNSQIAQTVKDSTSKGLASLGNAVAPPPPTLSQKLSRGVGLTKEGTVEKMRRKASETLKKGSTVIGKRGGKRFSKIRRHKAKWRTQKLKR</sequence>
<keyword evidence="2" id="KW-0812">Transmembrane</keyword>
<organism evidence="3">
    <name type="scientific">viral metagenome</name>
    <dbReference type="NCBI Taxonomy" id="1070528"/>
    <lineage>
        <taxon>unclassified sequences</taxon>
        <taxon>metagenomes</taxon>
        <taxon>organismal metagenomes</taxon>
    </lineage>
</organism>
<evidence type="ECO:0000256" key="1">
    <source>
        <dbReference type="SAM" id="MobiDB-lite"/>
    </source>
</evidence>
<feature type="region of interest" description="Disordered" evidence="1">
    <location>
        <begin position="111"/>
        <end position="135"/>
    </location>
</feature>